<organism evidence="1 2">
    <name type="scientific">Actinospica acidithermotolerans</name>
    <dbReference type="NCBI Taxonomy" id="2828514"/>
    <lineage>
        <taxon>Bacteria</taxon>
        <taxon>Bacillati</taxon>
        <taxon>Actinomycetota</taxon>
        <taxon>Actinomycetes</taxon>
        <taxon>Catenulisporales</taxon>
        <taxon>Actinospicaceae</taxon>
        <taxon>Actinospica</taxon>
    </lineage>
</organism>
<comment type="caution">
    <text evidence="1">The sequence shown here is derived from an EMBL/GenBank/DDBJ whole genome shotgun (WGS) entry which is preliminary data.</text>
</comment>
<evidence type="ECO:0000313" key="2">
    <source>
        <dbReference type="Proteomes" id="UP000676325"/>
    </source>
</evidence>
<keyword evidence="2" id="KW-1185">Reference proteome</keyword>
<dbReference type="GO" id="GO:0005829">
    <property type="term" value="C:cytosol"/>
    <property type="evidence" value="ECO:0007669"/>
    <property type="project" value="TreeGrafter"/>
</dbReference>
<dbReference type="PROSITE" id="PS51273">
    <property type="entry name" value="GATASE_TYPE_1"/>
    <property type="match status" value="1"/>
</dbReference>
<keyword evidence="1" id="KW-0378">Hydrolase</keyword>
<dbReference type="SUPFAM" id="SSF52317">
    <property type="entry name" value="Class I glutamine amidotransferase-like"/>
    <property type="match status" value="1"/>
</dbReference>
<reference evidence="1" key="1">
    <citation type="submission" date="2021-04" db="EMBL/GenBank/DDBJ databases">
        <title>Genome based classification of Actinospica acidithermotolerans sp. nov., an actinobacterium isolated from an Indonesian hot spring.</title>
        <authorList>
            <person name="Kusuma A.B."/>
            <person name="Putra K.E."/>
            <person name="Nafisah S."/>
            <person name="Loh J."/>
            <person name="Nouioui I."/>
            <person name="Goodfellow M."/>
        </authorList>
    </citation>
    <scope>NUCLEOTIDE SEQUENCE</scope>
    <source>
        <strain evidence="1">MGRD01-02</strain>
    </source>
</reference>
<dbReference type="Gene3D" id="3.40.50.880">
    <property type="match status" value="1"/>
</dbReference>
<evidence type="ECO:0000313" key="1">
    <source>
        <dbReference type="EMBL" id="MBR7831480.1"/>
    </source>
</evidence>
<name>A0A941IK56_9ACTN</name>
<dbReference type="GO" id="GO:0033969">
    <property type="term" value="F:gamma-glutamyl-gamma-aminobutyrate hydrolase activity"/>
    <property type="evidence" value="ECO:0007669"/>
    <property type="project" value="TreeGrafter"/>
</dbReference>
<dbReference type="InterPro" id="IPR011697">
    <property type="entry name" value="Peptidase_C26"/>
</dbReference>
<dbReference type="EMBL" id="JAGSOH010000275">
    <property type="protein sequence ID" value="MBR7831480.1"/>
    <property type="molecule type" value="Genomic_DNA"/>
</dbReference>
<dbReference type="RefSeq" id="WP_212522586.1">
    <property type="nucleotide sequence ID" value="NZ_JAGSOH010000275.1"/>
</dbReference>
<dbReference type="GO" id="GO:0006598">
    <property type="term" value="P:polyamine catabolic process"/>
    <property type="evidence" value="ECO:0007669"/>
    <property type="project" value="TreeGrafter"/>
</dbReference>
<proteinExistence type="predicted"/>
<dbReference type="InterPro" id="IPR044668">
    <property type="entry name" value="PuuD-like"/>
</dbReference>
<dbReference type="AlphaFoldDB" id="A0A941IK56"/>
<gene>
    <name evidence="1" type="ORF">KDK95_34640</name>
</gene>
<protein>
    <submittedName>
        <fullName evidence="1">Gamma-glutamyl-gamma-aminobutyrate hydrolase family protein</fullName>
    </submittedName>
</protein>
<accession>A0A941IK56</accession>
<dbReference type="PANTHER" id="PTHR43235:SF1">
    <property type="entry name" value="GLUTAMINE AMIDOTRANSFERASE PB2B2.05-RELATED"/>
    <property type="match status" value="1"/>
</dbReference>
<sequence length="241" mass="25776">MNTHSPPARRPLIGLTAYREHASWGVWHTQAALLPHNYVDLLSQAGGVPVLLPLSEDAAAASVVASLDGLILTGGPDIEPVRYGAAPDPYAERFQSDRDTWEAALLAEALRADLPVFGICRGMQLINVQCGGTLLQHLPELAGGQRHRPAPGVYGTVRIRLDTAAMPGSILGPTVDVPCYHHQAIDLLGDGLKATAWALDETVEAVWNPDRRFLLGVQWHPEARDDPALFAALVRAAASGS</sequence>
<dbReference type="Proteomes" id="UP000676325">
    <property type="component" value="Unassembled WGS sequence"/>
</dbReference>
<dbReference type="Pfam" id="PF07722">
    <property type="entry name" value="Peptidase_C26"/>
    <property type="match status" value="1"/>
</dbReference>
<dbReference type="PANTHER" id="PTHR43235">
    <property type="entry name" value="GLUTAMINE AMIDOTRANSFERASE PB2B2.05-RELATED"/>
    <property type="match status" value="1"/>
</dbReference>
<dbReference type="CDD" id="cd01745">
    <property type="entry name" value="GATase1_2"/>
    <property type="match status" value="1"/>
</dbReference>
<dbReference type="InterPro" id="IPR029062">
    <property type="entry name" value="Class_I_gatase-like"/>
</dbReference>